<evidence type="ECO:0000256" key="1">
    <source>
        <dbReference type="ARBA" id="ARBA00012513"/>
    </source>
</evidence>
<keyword evidence="4 7" id="KW-0547">Nucleotide-binding</keyword>
<feature type="region of interest" description="Disordered" evidence="8">
    <location>
        <begin position="285"/>
        <end position="349"/>
    </location>
</feature>
<dbReference type="Pfam" id="PF00069">
    <property type="entry name" value="Pkinase"/>
    <property type="match status" value="1"/>
</dbReference>
<dbReference type="Gene3D" id="1.10.510.10">
    <property type="entry name" value="Transferase(Phosphotransferase) domain 1"/>
    <property type="match status" value="1"/>
</dbReference>
<keyword evidence="2 10" id="KW-0723">Serine/threonine-protein kinase</keyword>
<dbReference type="InterPro" id="IPR008271">
    <property type="entry name" value="Ser/Thr_kinase_AS"/>
</dbReference>
<feature type="compositionally biased region" description="Low complexity" evidence="8">
    <location>
        <begin position="316"/>
        <end position="328"/>
    </location>
</feature>
<dbReference type="InterPro" id="IPR017441">
    <property type="entry name" value="Protein_kinase_ATP_BS"/>
</dbReference>
<dbReference type="PANTHER" id="PTHR43289">
    <property type="entry name" value="MITOGEN-ACTIVATED PROTEIN KINASE KINASE KINASE 20-RELATED"/>
    <property type="match status" value="1"/>
</dbReference>
<evidence type="ECO:0000313" key="11">
    <source>
        <dbReference type="Proteomes" id="UP000664109"/>
    </source>
</evidence>
<keyword evidence="11" id="KW-1185">Reference proteome</keyword>
<feature type="binding site" evidence="7">
    <location>
        <position position="40"/>
    </location>
    <ligand>
        <name>ATP</name>
        <dbReference type="ChEBI" id="CHEBI:30616"/>
    </ligand>
</feature>
<dbReference type="EC" id="2.7.11.1" evidence="1"/>
<keyword evidence="5 10" id="KW-0418">Kinase</keyword>
<dbReference type="SMART" id="SM00220">
    <property type="entry name" value="S_TKc"/>
    <property type="match status" value="1"/>
</dbReference>
<dbReference type="PROSITE" id="PS00107">
    <property type="entry name" value="PROTEIN_KINASE_ATP"/>
    <property type="match status" value="1"/>
</dbReference>
<evidence type="ECO:0000256" key="5">
    <source>
        <dbReference type="ARBA" id="ARBA00022777"/>
    </source>
</evidence>
<dbReference type="InterPro" id="IPR011009">
    <property type="entry name" value="Kinase-like_dom_sf"/>
</dbReference>
<feature type="compositionally biased region" description="Pro residues" evidence="8">
    <location>
        <begin position="329"/>
        <end position="341"/>
    </location>
</feature>
<dbReference type="PANTHER" id="PTHR43289:SF6">
    <property type="entry name" value="SERINE_THREONINE-PROTEIN KINASE NEKL-3"/>
    <property type="match status" value="1"/>
</dbReference>
<gene>
    <name evidence="10" type="ORF">JE024_00760</name>
</gene>
<comment type="caution">
    <text evidence="10">The sequence shown here is derived from an EMBL/GenBank/DDBJ whole genome shotgun (WGS) entry which is preliminary data.</text>
</comment>
<evidence type="ECO:0000256" key="7">
    <source>
        <dbReference type="PROSITE-ProRule" id="PRU10141"/>
    </source>
</evidence>
<dbReference type="PROSITE" id="PS00108">
    <property type="entry name" value="PROTEIN_KINASE_ST"/>
    <property type="match status" value="1"/>
</dbReference>
<evidence type="ECO:0000256" key="8">
    <source>
        <dbReference type="SAM" id="MobiDB-lite"/>
    </source>
</evidence>
<evidence type="ECO:0000256" key="3">
    <source>
        <dbReference type="ARBA" id="ARBA00022679"/>
    </source>
</evidence>
<dbReference type="Gene3D" id="3.30.200.20">
    <property type="entry name" value="Phosphorylase Kinase, domain 1"/>
    <property type="match status" value="1"/>
</dbReference>
<evidence type="ECO:0000256" key="2">
    <source>
        <dbReference type="ARBA" id="ARBA00022527"/>
    </source>
</evidence>
<name>A0ABS2UKP8_9ACTN</name>
<dbReference type="GO" id="GO:0004674">
    <property type="term" value="F:protein serine/threonine kinase activity"/>
    <property type="evidence" value="ECO:0007669"/>
    <property type="project" value="UniProtKB-KW"/>
</dbReference>
<accession>A0ABS2UKP8</accession>
<protein>
    <recommendedName>
        <fullName evidence="1">non-specific serine/threonine protein kinase</fullName>
        <ecNumber evidence="1">2.7.11.1</ecNumber>
    </recommendedName>
</protein>
<dbReference type="SUPFAM" id="SSF56112">
    <property type="entry name" value="Protein kinase-like (PK-like)"/>
    <property type="match status" value="1"/>
</dbReference>
<feature type="domain" description="Protein kinase" evidence="9">
    <location>
        <begin position="11"/>
        <end position="278"/>
    </location>
</feature>
<dbReference type="RefSeq" id="WP_205371695.1">
    <property type="nucleotide sequence ID" value="NZ_JAFEJA010000001.1"/>
</dbReference>
<dbReference type="CDD" id="cd14014">
    <property type="entry name" value="STKc_PknB_like"/>
    <property type="match status" value="1"/>
</dbReference>
<keyword evidence="6 7" id="KW-0067">ATP-binding</keyword>
<keyword evidence="3" id="KW-0808">Transferase</keyword>
<dbReference type="InterPro" id="IPR000719">
    <property type="entry name" value="Prot_kinase_dom"/>
</dbReference>
<evidence type="ECO:0000256" key="4">
    <source>
        <dbReference type="ARBA" id="ARBA00022741"/>
    </source>
</evidence>
<proteinExistence type="predicted"/>
<dbReference type="EMBL" id="JAFEJA010000001">
    <property type="protein sequence ID" value="MBM9617280.1"/>
    <property type="molecule type" value="Genomic_DNA"/>
</dbReference>
<evidence type="ECO:0000313" key="10">
    <source>
        <dbReference type="EMBL" id="MBM9617280.1"/>
    </source>
</evidence>
<dbReference type="Proteomes" id="UP000664109">
    <property type="component" value="Unassembled WGS sequence"/>
</dbReference>
<evidence type="ECO:0000256" key="6">
    <source>
        <dbReference type="ARBA" id="ARBA00022840"/>
    </source>
</evidence>
<organism evidence="10 11">
    <name type="scientific">Streptomyces zhihengii</name>
    <dbReference type="NCBI Taxonomy" id="1818004"/>
    <lineage>
        <taxon>Bacteria</taxon>
        <taxon>Bacillati</taxon>
        <taxon>Actinomycetota</taxon>
        <taxon>Actinomycetes</taxon>
        <taxon>Kitasatosporales</taxon>
        <taxon>Streptomycetaceae</taxon>
        <taxon>Streptomyces</taxon>
    </lineage>
</organism>
<sequence>MRAGVVLDGRYELRERLGEGGMGEVWRGHDRRLDRAVAVKTVRDTARPLLLARLEREARAAGRLTHPHIVAVHDSNRVVFEGVPAVYLVMELLPGLPLSAELARGLPPVPQALEWAAQVADALAAVHTPEVGIVHRDLKPGNIMITHGLVKLLDFGIALLSGTADTSTRLTETGHVVGTVAYMAPEQCLGSRAIDGRTDLYALGCLLVTLLTGRPPFPMDIGMMGVLYHHVHEAPPLPGSRRPGIPGPVDALVERLLAKDPDDRPAHAAEVRDILRALAADIRTPAPPPAAAPPAGQVRPATTTAAGAPPAPATPAPAVAAPTATTGPLPAPRDAVPPSPPPDRERVRRRLDAVEAVRSNRDRSPADRDAQAARMLRALLPDLALLYGPDARETLAARLTLAESVATNDPEQAVALLEDLIPDLVRTRRRRSRLTRAARAALARERQRCW</sequence>
<evidence type="ECO:0000259" key="9">
    <source>
        <dbReference type="PROSITE" id="PS50011"/>
    </source>
</evidence>
<dbReference type="PROSITE" id="PS50011">
    <property type="entry name" value="PROTEIN_KINASE_DOM"/>
    <property type="match status" value="1"/>
</dbReference>
<reference evidence="10 11" key="1">
    <citation type="journal article" date="2016" name="Arch. Microbiol.">
        <title>Streptomyces zhihengii sp. nov., isolated from rhizospheric soil of Psammosilene tunicoides.</title>
        <authorList>
            <person name="Huang M.J."/>
            <person name="Fei J.J."/>
            <person name="Salam N."/>
            <person name="Kim C.J."/>
            <person name="Hozzein W.N."/>
            <person name="Xiao M."/>
            <person name="Huang H.Q."/>
            <person name="Li W.J."/>
        </authorList>
    </citation>
    <scope>NUCLEOTIDE SEQUENCE [LARGE SCALE GENOMIC DNA]</scope>
    <source>
        <strain evidence="10 11">YIM T102</strain>
    </source>
</reference>